<dbReference type="EMBL" id="JALBCA010000111">
    <property type="protein sequence ID" value="KAI2382724.1"/>
    <property type="molecule type" value="Genomic_DNA"/>
</dbReference>
<gene>
    <name evidence="1" type="ORF">LOY88_005769</name>
</gene>
<proteinExistence type="predicted"/>
<accession>A0ACB8USV3</accession>
<protein>
    <submittedName>
        <fullName evidence="1">Uncharacterized protein</fullName>
    </submittedName>
</protein>
<evidence type="ECO:0000313" key="1">
    <source>
        <dbReference type="EMBL" id="KAI2382724.1"/>
    </source>
</evidence>
<sequence>MPRLRRYRVLLVFAAVGILAFFHFTQTRKWPPDRSSQKPLDFEKSKPAILQQPAEGHNRDKSSIENATPLSGNQNHNTATRVFVKPPASPVKTLPPITSPPSQTPTPDSQFGPGGLGRLEVPELDRRIRWKKQPQHFPVAASEIIPLPSGVPKDIPRIQAPKFYPETWNGKAIRDQRLAFIKASFKRSWDGYRIHAWGKDELQPVYGGSRDPFMGWGATLVDGLDTLWIMGFYQEFATAVKAVAKIDFKTSPRKDIPVFETVIRYLGGLIGAYDISEQQFPVLLEKAVELAEVLMGSFDTPNRMPLTYYWWAPTYASQPHRASTRVVLAELGSLSVEFTRLAQLTNENKYYDAIARITNELEKFQPNTTLPGLWPAYVDLSGCMKKPKGTVGETQADDGTVLFPPTVPGHSVPHKALSQRDSPIPEKSKDTQPAKYSSKAKPVKNSDLLDSDCEEDGIKSPAFSTADKYTLGALADSTYEYLPKMHLLLGGLTDQYRRMYKMAMDTTRKYLLYRPMLPQEYDILFHASVTSYNSPMAANGLKYEYEGTHLGCFAGGMFALGAKIFGIDGDLDLARKLTDGCVWAYNSTKTGIMPEGFEVLPCPTLDRCAWNQTKYYNAIDPYEEERKSRHETWLVQKAEIERSKMMGRKETEAPGKRAALPLSTGRHNGGHIKRRDALPDDISRLPDREDSALDILGPEPTFVPQKQFAEQLIKEDRIPSGMTNLQSRKYILRPEAIESVFYMYRITGEKSWREKGWAMFVAIEKNTMTELGTSAIKDVTSDAPTYLNEMESFWLGETLKYFYLLFSDHNLVSLDDYVL</sequence>
<name>A0ACB8USV3_9EURO</name>
<organism evidence="1">
    <name type="scientific">Ophidiomyces ophidiicola</name>
    <dbReference type="NCBI Taxonomy" id="1387563"/>
    <lineage>
        <taxon>Eukaryota</taxon>
        <taxon>Fungi</taxon>
        <taxon>Dikarya</taxon>
        <taxon>Ascomycota</taxon>
        <taxon>Pezizomycotina</taxon>
        <taxon>Eurotiomycetes</taxon>
        <taxon>Eurotiomycetidae</taxon>
        <taxon>Onygenales</taxon>
        <taxon>Onygenaceae</taxon>
        <taxon>Ophidiomyces</taxon>
    </lineage>
</organism>
<comment type="caution">
    <text evidence="1">The sequence shown here is derived from an EMBL/GenBank/DDBJ whole genome shotgun (WGS) entry which is preliminary data.</text>
</comment>
<reference evidence="1" key="1">
    <citation type="journal article" date="2022" name="bioRxiv">
        <title>Population genetic analysis of Ophidiomyces ophidiicola, the causative agent of snake fungal disease, indicates recent introductions to the USA.</title>
        <authorList>
            <person name="Ladner J.T."/>
            <person name="Palmer J.M."/>
            <person name="Ettinger C.L."/>
            <person name="Stajich J.E."/>
            <person name="Farrell T.M."/>
            <person name="Glorioso B.M."/>
            <person name="Lawson B."/>
            <person name="Price S.J."/>
            <person name="Stengle A.G."/>
            <person name="Grear D.A."/>
            <person name="Lorch J.M."/>
        </authorList>
    </citation>
    <scope>NUCLEOTIDE SEQUENCE</scope>
    <source>
        <strain evidence="1">NWHC 24266-5</strain>
    </source>
</reference>